<proteinExistence type="predicted"/>
<organism evidence="1 2">
    <name type="scientific">Flavobacterium ichthyis</name>
    <dbReference type="NCBI Taxonomy" id="2698827"/>
    <lineage>
        <taxon>Bacteria</taxon>
        <taxon>Pseudomonadati</taxon>
        <taxon>Bacteroidota</taxon>
        <taxon>Flavobacteriia</taxon>
        <taxon>Flavobacteriales</taxon>
        <taxon>Flavobacteriaceae</taxon>
        <taxon>Flavobacterium</taxon>
    </lineage>
</organism>
<evidence type="ECO:0008006" key="3">
    <source>
        <dbReference type="Google" id="ProtNLM"/>
    </source>
</evidence>
<dbReference type="Proteomes" id="UP000798602">
    <property type="component" value="Unassembled WGS sequence"/>
</dbReference>
<evidence type="ECO:0000313" key="2">
    <source>
        <dbReference type="Proteomes" id="UP000798602"/>
    </source>
</evidence>
<name>A0ABW9Z716_9FLAO</name>
<gene>
    <name evidence="1" type="ORF">GV828_03965</name>
</gene>
<dbReference type="EMBL" id="JAABLM010000003">
    <property type="protein sequence ID" value="NBL64357.1"/>
    <property type="molecule type" value="Genomic_DNA"/>
</dbReference>
<keyword evidence="2" id="KW-1185">Reference proteome</keyword>
<reference evidence="2" key="1">
    <citation type="submission" date="2020-01" db="EMBL/GenBank/DDBJ databases">
        <title>Sphingomonas sp. strain CSW-10.</title>
        <authorList>
            <person name="Chen W.-M."/>
        </authorList>
    </citation>
    <scope>NUCLEOTIDE SEQUENCE [LARGE SCALE GENOMIC DNA]</scope>
    <source>
        <strain evidence="2">NST-5</strain>
    </source>
</reference>
<accession>A0ABW9Z716</accession>
<comment type="caution">
    <text evidence="1">The sequence shown here is derived from an EMBL/GenBank/DDBJ whole genome shotgun (WGS) entry which is preliminary data.</text>
</comment>
<dbReference type="RefSeq" id="WP_166536179.1">
    <property type="nucleotide sequence ID" value="NZ_JAABLM010000003.1"/>
</dbReference>
<sequence length="136" mass="15770">MKTLILEFRLITAILILSLTQISCSNDDREPETTFQDLLTSGKWYYQSSGDTYPYCMRQTYFEFFSNGTYHRQQTYTLAGDCLQMPVETANYTLIGENAYYLQEDSAHPWVVTNITTEVMVTEFMGTEITFDKTPD</sequence>
<evidence type="ECO:0000313" key="1">
    <source>
        <dbReference type="EMBL" id="NBL64357.1"/>
    </source>
</evidence>
<protein>
    <recommendedName>
        <fullName evidence="3">Lipocalin-like domain-containing protein</fullName>
    </recommendedName>
</protein>